<dbReference type="PANTHER" id="PTHR21666:SF285">
    <property type="entry name" value="M23 FAMILY METALLOPEPTIDASE"/>
    <property type="match status" value="1"/>
</dbReference>
<evidence type="ECO:0000313" key="4">
    <source>
        <dbReference type="Proteomes" id="UP000053464"/>
    </source>
</evidence>
<organism evidence="3 4">
    <name type="scientific">Aurantiacibacter luteus</name>
    <dbReference type="NCBI Taxonomy" id="1581420"/>
    <lineage>
        <taxon>Bacteria</taxon>
        <taxon>Pseudomonadati</taxon>
        <taxon>Pseudomonadota</taxon>
        <taxon>Alphaproteobacteria</taxon>
        <taxon>Sphingomonadales</taxon>
        <taxon>Erythrobacteraceae</taxon>
        <taxon>Aurantiacibacter</taxon>
    </lineage>
</organism>
<dbReference type="PROSITE" id="PS51257">
    <property type="entry name" value="PROKAR_LIPOPROTEIN"/>
    <property type="match status" value="1"/>
</dbReference>
<dbReference type="GO" id="GO:0004222">
    <property type="term" value="F:metalloendopeptidase activity"/>
    <property type="evidence" value="ECO:0007669"/>
    <property type="project" value="TreeGrafter"/>
</dbReference>
<proteinExistence type="predicted"/>
<dbReference type="PANTHER" id="PTHR21666">
    <property type="entry name" value="PEPTIDASE-RELATED"/>
    <property type="match status" value="1"/>
</dbReference>
<dbReference type="STRING" id="1581420.AAW00_08460"/>
<dbReference type="CDD" id="cd12797">
    <property type="entry name" value="M23_peptidase"/>
    <property type="match status" value="1"/>
</dbReference>
<dbReference type="InterPro" id="IPR011055">
    <property type="entry name" value="Dup_hybrid_motif"/>
</dbReference>
<gene>
    <name evidence="3" type="ORF">AAW00_08460</name>
</gene>
<sequence length="306" mass="32241">MRRIAIAALPVLAAACTAIPAPDAPPAPVATTRAEVVQPLPAPTPTPRATPNGPSTFLFDGQLTQGGWIRGTAPGGTVSARLGDAPLELDPQGRFFAAFDRDAEPSAELIATLADGRTIRSPVAVSPRAWNIEHINVARTPGGGMTDAFWRIREPELNAIEAARQANSDTDGWTQDFAWPVTGRISGRFGSQRVYRGEPASYHSGLDIAPGAGTPFVAPADGVVTLAAHDPFSLEGKLIVIDHGAGLNSAFLHASQIFVNVGDRVSQGDRIGLVGATGRATGPHLHWSLKWREARLDPLLFLGPMP</sequence>
<protein>
    <submittedName>
        <fullName evidence="3">Peptidase</fullName>
    </submittedName>
</protein>
<dbReference type="InterPro" id="IPR016047">
    <property type="entry name" value="M23ase_b-sheet_dom"/>
</dbReference>
<dbReference type="FunFam" id="2.70.70.10:FF:000019">
    <property type="entry name" value="M23 family peptidase"/>
    <property type="match status" value="1"/>
</dbReference>
<dbReference type="Pfam" id="PF01551">
    <property type="entry name" value="Peptidase_M23"/>
    <property type="match status" value="1"/>
</dbReference>
<feature type="domain" description="M23ase beta-sheet core" evidence="2">
    <location>
        <begin position="202"/>
        <end position="298"/>
    </location>
</feature>
<evidence type="ECO:0000256" key="1">
    <source>
        <dbReference type="SAM" id="SignalP"/>
    </source>
</evidence>
<name>A0A0G9MYC7_9SPHN</name>
<keyword evidence="4" id="KW-1185">Reference proteome</keyword>
<evidence type="ECO:0000313" key="3">
    <source>
        <dbReference type="EMBL" id="KLE34273.1"/>
    </source>
</evidence>
<evidence type="ECO:0000259" key="2">
    <source>
        <dbReference type="Pfam" id="PF01551"/>
    </source>
</evidence>
<reference evidence="3 4" key="1">
    <citation type="submission" date="2015-04" db="EMBL/GenBank/DDBJ databases">
        <title>The draft genome sequence of Erythrobacter luteus KA37.</title>
        <authorList>
            <person name="Zhuang L."/>
            <person name="Liu Y."/>
            <person name="Shao Z."/>
        </authorList>
    </citation>
    <scope>NUCLEOTIDE SEQUENCE [LARGE SCALE GENOMIC DNA]</scope>
    <source>
        <strain evidence="3 4">KA37</strain>
    </source>
</reference>
<keyword evidence="1" id="KW-0732">Signal</keyword>
<dbReference type="SUPFAM" id="SSF51261">
    <property type="entry name" value="Duplicated hybrid motif"/>
    <property type="match status" value="1"/>
</dbReference>
<feature type="signal peptide" evidence="1">
    <location>
        <begin position="1"/>
        <end position="20"/>
    </location>
</feature>
<dbReference type="Proteomes" id="UP000053464">
    <property type="component" value="Unassembled WGS sequence"/>
</dbReference>
<dbReference type="EMBL" id="LBHB01000002">
    <property type="protein sequence ID" value="KLE34273.1"/>
    <property type="molecule type" value="Genomic_DNA"/>
</dbReference>
<dbReference type="InterPro" id="IPR050570">
    <property type="entry name" value="Cell_wall_metabolism_enzyme"/>
</dbReference>
<dbReference type="Gene3D" id="2.70.70.10">
    <property type="entry name" value="Glucose Permease (Domain IIA)"/>
    <property type="match status" value="1"/>
</dbReference>
<accession>A0A0G9MYC7</accession>
<dbReference type="AlphaFoldDB" id="A0A0G9MYC7"/>
<dbReference type="PATRIC" id="fig|1581420.6.peg.1738"/>
<comment type="caution">
    <text evidence="3">The sequence shown here is derived from an EMBL/GenBank/DDBJ whole genome shotgun (WGS) entry which is preliminary data.</text>
</comment>
<feature type="chain" id="PRO_5002580096" evidence="1">
    <location>
        <begin position="21"/>
        <end position="306"/>
    </location>
</feature>